<reference evidence="2" key="1">
    <citation type="submission" date="2021-01" db="EMBL/GenBank/DDBJ databases">
        <title>Whole genome shotgun sequence of Acrocarpospora phusangensis NBRC 108782.</title>
        <authorList>
            <person name="Komaki H."/>
            <person name="Tamura T."/>
        </authorList>
    </citation>
    <scope>NUCLEOTIDE SEQUENCE</scope>
    <source>
        <strain evidence="2">NBRC 108782</strain>
    </source>
</reference>
<evidence type="ECO:0000313" key="3">
    <source>
        <dbReference type="Proteomes" id="UP000640052"/>
    </source>
</evidence>
<organism evidence="2 3">
    <name type="scientific">Acrocarpospora phusangensis</name>
    <dbReference type="NCBI Taxonomy" id="1070424"/>
    <lineage>
        <taxon>Bacteria</taxon>
        <taxon>Bacillati</taxon>
        <taxon>Actinomycetota</taxon>
        <taxon>Actinomycetes</taxon>
        <taxon>Streptosporangiales</taxon>
        <taxon>Streptosporangiaceae</taxon>
        <taxon>Acrocarpospora</taxon>
    </lineage>
</organism>
<feature type="region of interest" description="Disordered" evidence="1">
    <location>
        <begin position="1"/>
        <end position="191"/>
    </location>
</feature>
<sequence>MERNPYNPPYDTRREPDEEPVPESPEPLTEEERREAAAHEGDRLVAGEGTHKDAQDDLNAANDLAADQDRLGDPYATGTQDPLDDRDVPGDRLNDLHKTGDRHKGGDQDRLGGPDATGTHNRLDDPDTTSTHDRLGDPDATGTRDRLDDPFQTGGPTDEDQFGDPRPGEFGRDDVRVGPGPVHQPLAADGAPVVAPLSEESDARLETPDDVLAPDAVTVPEQRLPEDVYPQDIDFDARWHDIKAGFVDDPRDSVEKADALIDEAVSALAARRQALVDGWKNGDQNDTEQLRLALREYRSLFDKLKG</sequence>
<proteinExistence type="predicted"/>
<evidence type="ECO:0000313" key="2">
    <source>
        <dbReference type="EMBL" id="GIH23901.1"/>
    </source>
</evidence>
<gene>
    <name evidence="2" type="ORF">Aph01nite_22110</name>
</gene>
<dbReference type="AlphaFoldDB" id="A0A919Q9E2"/>
<feature type="compositionally biased region" description="Basic and acidic residues" evidence="1">
    <location>
        <begin position="83"/>
        <end position="112"/>
    </location>
</feature>
<feature type="compositionally biased region" description="Basic and acidic residues" evidence="1">
    <location>
        <begin position="30"/>
        <end position="55"/>
    </location>
</feature>
<feature type="compositionally biased region" description="Basic and acidic residues" evidence="1">
    <location>
        <begin position="166"/>
        <end position="176"/>
    </location>
</feature>
<accession>A0A919Q9E2</accession>
<name>A0A919Q9E2_9ACTN</name>
<protein>
    <submittedName>
        <fullName evidence="2">Uncharacterized protein</fullName>
    </submittedName>
</protein>
<evidence type="ECO:0000256" key="1">
    <source>
        <dbReference type="SAM" id="MobiDB-lite"/>
    </source>
</evidence>
<dbReference type="Proteomes" id="UP000640052">
    <property type="component" value="Unassembled WGS sequence"/>
</dbReference>
<dbReference type="RefSeq" id="WP_204040682.1">
    <property type="nucleotide sequence ID" value="NZ_BOOA01000014.1"/>
</dbReference>
<comment type="caution">
    <text evidence="2">The sequence shown here is derived from an EMBL/GenBank/DDBJ whole genome shotgun (WGS) entry which is preliminary data.</text>
</comment>
<feature type="compositionally biased region" description="Basic and acidic residues" evidence="1">
    <location>
        <begin position="121"/>
        <end position="149"/>
    </location>
</feature>
<keyword evidence="3" id="KW-1185">Reference proteome</keyword>
<dbReference type="EMBL" id="BOOA01000014">
    <property type="protein sequence ID" value="GIH23901.1"/>
    <property type="molecule type" value="Genomic_DNA"/>
</dbReference>